<dbReference type="PROSITE" id="PS50928">
    <property type="entry name" value="ABC_TM1"/>
    <property type="match status" value="1"/>
</dbReference>
<comment type="caution">
    <text evidence="9">The sequence shown here is derived from an EMBL/GenBank/DDBJ whole genome shotgun (WGS) entry which is preliminary data.</text>
</comment>
<dbReference type="PANTHER" id="PTHR30193">
    <property type="entry name" value="ABC TRANSPORTER PERMEASE PROTEIN"/>
    <property type="match status" value="1"/>
</dbReference>
<dbReference type="EMBL" id="JADKNH010000001">
    <property type="protein sequence ID" value="MBF4691972.1"/>
    <property type="molecule type" value="Genomic_DNA"/>
</dbReference>
<evidence type="ECO:0000256" key="6">
    <source>
        <dbReference type="ARBA" id="ARBA00023136"/>
    </source>
</evidence>
<dbReference type="Proteomes" id="UP000614200">
    <property type="component" value="Unassembled WGS sequence"/>
</dbReference>
<evidence type="ECO:0000256" key="7">
    <source>
        <dbReference type="RuleBase" id="RU363032"/>
    </source>
</evidence>
<dbReference type="PANTHER" id="PTHR30193:SF37">
    <property type="entry name" value="INNER MEMBRANE ABC TRANSPORTER PERMEASE PROTEIN YCJO"/>
    <property type="match status" value="1"/>
</dbReference>
<keyword evidence="3" id="KW-1003">Cell membrane</keyword>
<keyword evidence="5 7" id="KW-1133">Transmembrane helix</keyword>
<keyword evidence="4 7" id="KW-0812">Transmembrane</keyword>
<feature type="transmembrane region" description="Helical" evidence="7">
    <location>
        <begin position="134"/>
        <end position="155"/>
    </location>
</feature>
<keyword evidence="6 7" id="KW-0472">Membrane</keyword>
<feature type="transmembrane region" description="Helical" evidence="7">
    <location>
        <begin position="235"/>
        <end position="258"/>
    </location>
</feature>
<comment type="subcellular location">
    <subcellularLocation>
        <location evidence="1 7">Cell membrane</location>
        <topology evidence="1 7">Multi-pass membrane protein</topology>
    </subcellularLocation>
</comment>
<dbReference type="CDD" id="cd06261">
    <property type="entry name" value="TM_PBP2"/>
    <property type="match status" value="1"/>
</dbReference>
<dbReference type="InterPro" id="IPR035906">
    <property type="entry name" value="MetI-like_sf"/>
</dbReference>
<dbReference type="Pfam" id="PF00528">
    <property type="entry name" value="BPD_transp_1"/>
    <property type="match status" value="1"/>
</dbReference>
<evidence type="ECO:0000256" key="2">
    <source>
        <dbReference type="ARBA" id="ARBA00022448"/>
    </source>
</evidence>
<organism evidence="9 10">
    <name type="scientific">Fusibacter ferrireducens</name>
    <dbReference type="NCBI Taxonomy" id="2785058"/>
    <lineage>
        <taxon>Bacteria</taxon>
        <taxon>Bacillati</taxon>
        <taxon>Bacillota</taxon>
        <taxon>Clostridia</taxon>
        <taxon>Eubacteriales</taxon>
        <taxon>Eubacteriales Family XII. Incertae Sedis</taxon>
        <taxon>Fusibacter</taxon>
    </lineage>
</organism>
<protein>
    <submittedName>
        <fullName evidence="9">Sugar ABC transporter permease</fullName>
    </submittedName>
</protein>
<gene>
    <name evidence="9" type="ORF">ISU02_02525</name>
</gene>
<accession>A0ABR9ZNC2</accession>
<feature type="domain" description="ABC transmembrane type-1" evidence="8">
    <location>
        <begin position="47"/>
        <end position="259"/>
    </location>
</feature>
<keyword evidence="2 7" id="KW-0813">Transport</keyword>
<comment type="similarity">
    <text evidence="7">Belongs to the binding-protein-dependent transport system permease family.</text>
</comment>
<evidence type="ECO:0000256" key="4">
    <source>
        <dbReference type="ARBA" id="ARBA00022692"/>
    </source>
</evidence>
<feature type="transmembrane region" description="Helical" evidence="7">
    <location>
        <begin position="84"/>
        <end position="105"/>
    </location>
</feature>
<evidence type="ECO:0000256" key="5">
    <source>
        <dbReference type="ARBA" id="ARBA00022989"/>
    </source>
</evidence>
<evidence type="ECO:0000313" key="9">
    <source>
        <dbReference type="EMBL" id="MBF4691972.1"/>
    </source>
</evidence>
<dbReference type="Gene3D" id="1.10.3720.10">
    <property type="entry name" value="MetI-like"/>
    <property type="match status" value="1"/>
</dbReference>
<evidence type="ECO:0000259" key="8">
    <source>
        <dbReference type="PROSITE" id="PS50928"/>
    </source>
</evidence>
<dbReference type="InterPro" id="IPR051393">
    <property type="entry name" value="ABC_transporter_permease"/>
</dbReference>
<keyword evidence="10" id="KW-1185">Reference proteome</keyword>
<reference evidence="9 10" key="1">
    <citation type="submission" date="2020-11" db="EMBL/GenBank/DDBJ databases">
        <title>Fusibacter basophilias sp. nov.</title>
        <authorList>
            <person name="Qiu D."/>
        </authorList>
    </citation>
    <scope>NUCLEOTIDE SEQUENCE [LARGE SCALE GENOMIC DNA]</scope>
    <source>
        <strain evidence="9 10">Q10-2</strain>
    </source>
</reference>
<dbReference type="InterPro" id="IPR000515">
    <property type="entry name" value="MetI-like"/>
</dbReference>
<dbReference type="SUPFAM" id="SSF161098">
    <property type="entry name" value="MetI-like"/>
    <property type="match status" value="1"/>
</dbReference>
<feature type="transmembrane region" description="Helical" evidence="7">
    <location>
        <begin position="111"/>
        <end position="127"/>
    </location>
</feature>
<evidence type="ECO:0000256" key="3">
    <source>
        <dbReference type="ARBA" id="ARBA00022475"/>
    </source>
</evidence>
<feature type="transmembrane region" description="Helical" evidence="7">
    <location>
        <begin position="179"/>
        <end position="200"/>
    </location>
</feature>
<evidence type="ECO:0000313" key="10">
    <source>
        <dbReference type="Proteomes" id="UP000614200"/>
    </source>
</evidence>
<sequence>MLIFVIIPIIASFVLSFSKWDLIGDIKWVGFSNYIKVFNDPTIREAFKHTLVFIAGYLPLVLSISLGLALVMNKKLKGIVVFRALYFIPVISSWVAVSMIWKWLLNPEYGLINYLLSLIGILGPGWLQDPKWAMAGVIMTSIWKDIGFIMVIYLAGLQEIPDHYYEAASIDGVNRWQKFWYITWPLLSPTTFFVITISLINSFQVFDQVWIMTAGGPAGATSVLVEQIYRNAFSYYKMGYASAISWVLFALIFTVTVIQNKFQKKWVNYDE</sequence>
<proteinExistence type="inferred from homology"/>
<evidence type="ECO:0000256" key="1">
    <source>
        <dbReference type="ARBA" id="ARBA00004651"/>
    </source>
</evidence>
<feature type="transmembrane region" description="Helical" evidence="7">
    <location>
        <begin position="51"/>
        <end position="72"/>
    </location>
</feature>
<name>A0ABR9ZNC2_9FIRM</name>